<evidence type="ECO:0000256" key="1">
    <source>
        <dbReference type="ARBA" id="ARBA00022598"/>
    </source>
</evidence>
<dbReference type="Pfam" id="PF02655">
    <property type="entry name" value="ATP-grasp_3"/>
    <property type="match status" value="1"/>
</dbReference>
<dbReference type="GO" id="GO:0046872">
    <property type="term" value="F:metal ion binding"/>
    <property type="evidence" value="ECO:0007669"/>
    <property type="project" value="InterPro"/>
</dbReference>
<dbReference type="OrthoDB" id="783569at2"/>
<dbReference type="InterPro" id="IPR011761">
    <property type="entry name" value="ATP-grasp"/>
</dbReference>
<dbReference type="Gene3D" id="3.30.1490.20">
    <property type="entry name" value="ATP-grasp fold, A domain"/>
    <property type="match status" value="1"/>
</dbReference>
<dbReference type="NCBIfam" id="NF009404">
    <property type="entry name" value="PRK12767.1-3"/>
    <property type="match status" value="1"/>
</dbReference>
<dbReference type="Gene3D" id="3.40.50.20">
    <property type="match status" value="1"/>
</dbReference>
<evidence type="ECO:0000313" key="7">
    <source>
        <dbReference type="Proteomes" id="UP000233398"/>
    </source>
</evidence>
<sequence length="340" mass="38709">MNILLTSAGRRSYLVQYFKEVLDGKGKVHASNSEWSTALEVADEAVITPLIYDDEYISFIQDYAQVHDIGMIISLFDIDLPILAQAKQSFKELGIHVIVSDYKVTQICNDKWNTYQFLKQNNLNAPKTFIELEQAQRALQKRDIQFPLIIKPRWGMGSISIFKADNAEELKVLYKKVKREVKESYVKYESQVDPEHAVIIQEYLNGQEYGLDIINDLEKNYVTTFVKKKAAMRSGETDGAITEKNEILEKTGEQIAKSLGHIANLDTDCFLIDGKPYVLEMNCRFGGGYPFSHLAGANLPGVILKWIDNEEGRDELKDYTIGVEGRKDMIIRSIVNHGNR</sequence>
<reference evidence="6 7" key="1">
    <citation type="submission" date="2017-11" db="EMBL/GenBank/DDBJ databases">
        <title>Rhodohalobacter 15182 sp. nov., isolated from a salt lake.</title>
        <authorList>
            <person name="Han S."/>
        </authorList>
    </citation>
    <scope>NUCLEOTIDE SEQUENCE [LARGE SCALE GENOMIC DNA]</scope>
    <source>
        <strain evidence="6 7">15182</strain>
    </source>
</reference>
<proteinExistence type="predicted"/>
<dbReference type="GO" id="GO:0005524">
    <property type="term" value="F:ATP binding"/>
    <property type="evidence" value="ECO:0007669"/>
    <property type="project" value="UniProtKB-UniRule"/>
</dbReference>
<dbReference type="Gene3D" id="3.30.470.20">
    <property type="entry name" value="ATP-grasp fold, B domain"/>
    <property type="match status" value="1"/>
</dbReference>
<gene>
    <name evidence="6" type="ORF">CWD77_04100</name>
</gene>
<dbReference type="PROSITE" id="PS50975">
    <property type="entry name" value="ATP_GRASP"/>
    <property type="match status" value="1"/>
</dbReference>
<dbReference type="InterPro" id="IPR013815">
    <property type="entry name" value="ATP_grasp_subdomain_1"/>
</dbReference>
<comment type="caution">
    <text evidence="6">The sequence shown here is derived from an EMBL/GenBank/DDBJ whole genome shotgun (WGS) entry which is preliminary data.</text>
</comment>
<evidence type="ECO:0000256" key="2">
    <source>
        <dbReference type="ARBA" id="ARBA00022741"/>
    </source>
</evidence>
<dbReference type="GO" id="GO:0016874">
    <property type="term" value="F:ligase activity"/>
    <property type="evidence" value="ECO:0007669"/>
    <property type="project" value="UniProtKB-KW"/>
</dbReference>
<protein>
    <submittedName>
        <fullName evidence="6">Carbamoyl phosphate synthase-like protein</fullName>
    </submittedName>
</protein>
<keyword evidence="2 4" id="KW-0547">Nucleotide-binding</keyword>
<organism evidence="6 7">
    <name type="scientific">Rhodohalobacter barkolensis</name>
    <dbReference type="NCBI Taxonomy" id="2053187"/>
    <lineage>
        <taxon>Bacteria</taxon>
        <taxon>Pseudomonadati</taxon>
        <taxon>Balneolota</taxon>
        <taxon>Balneolia</taxon>
        <taxon>Balneolales</taxon>
        <taxon>Balneolaceae</taxon>
        <taxon>Rhodohalobacter</taxon>
    </lineage>
</organism>
<evidence type="ECO:0000259" key="5">
    <source>
        <dbReference type="PROSITE" id="PS50975"/>
    </source>
</evidence>
<keyword evidence="3 4" id="KW-0067">ATP-binding</keyword>
<dbReference type="SUPFAM" id="SSF56059">
    <property type="entry name" value="Glutathione synthetase ATP-binding domain-like"/>
    <property type="match status" value="1"/>
</dbReference>
<dbReference type="InterPro" id="IPR003806">
    <property type="entry name" value="ATP-grasp_PylC-type"/>
</dbReference>
<name>A0A2N0VKC4_9BACT</name>
<dbReference type="EMBL" id="PISP01000001">
    <property type="protein sequence ID" value="PKD44653.1"/>
    <property type="molecule type" value="Genomic_DNA"/>
</dbReference>
<accession>A0A2N0VKC4</accession>
<evidence type="ECO:0000313" key="6">
    <source>
        <dbReference type="EMBL" id="PKD44653.1"/>
    </source>
</evidence>
<dbReference type="Pfam" id="PF21360">
    <property type="entry name" value="PylC-like_N"/>
    <property type="match status" value="1"/>
</dbReference>
<dbReference type="PANTHER" id="PTHR43585">
    <property type="entry name" value="FUMIPYRROLE BIOSYNTHESIS PROTEIN C"/>
    <property type="match status" value="1"/>
</dbReference>
<keyword evidence="1" id="KW-0436">Ligase</keyword>
<keyword evidence="7" id="KW-1185">Reference proteome</keyword>
<evidence type="ECO:0000256" key="4">
    <source>
        <dbReference type="PROSITE-ProRule" id="PRU00409"/>
    </source>
</evidence>
<dbReference type="InterPro" id="IPR048764">
    <property type="entry name" value="PylC_N"/>
</dbReference>
<dbReference type="Proteomes" id="UP000233398">
    <property type="component" value="Unassembled WGS sequence"/>
</dbReference>
<evidence type="ECO:0000256" key="3">
    <source>
        <dbReference type="ARBA" id="ARBA00022840"/>
    </source>
</evidence>
<dbReference type="RefSeq" id="WP_101071944.1">
    <property type="nucleotide sequence ID" value="NZ_PISP01000001.1"/>
</dbReference>
<dbReference type="PANTHER" id="PTHR43585:SF2">
    <property type="entry name" value="ATP-GRASP ENZYME FSQD"/>
    <property type="match status" value="1"/>
</dbReference>
<dbReference type="InterPro" id="IPR052032">
    <property type="entry name" value="ATP-dep_AA_Ligase"/>
</dbReference>
<feature type="domain" description="ATP-grasp" evidence="5">
    <location>
        <begin position="115"/>
        <end position="308"/>
    </location>
</feature>
<dbReference type="AlphaFoldDB" id="A0A2N0VKC4"/>